<evidence type="ECO:0000313" key="2">
    <source>
        <dbReference type="Proteomes" id="UP001305652"/>
    </source>
</evidence>
<dbReference type="EMBL" id="CP137642">
    <property type="protein sequence ID" value="WOX56839.1"/>
    <property type="molecule type" value="Genomic_DNA"/>
</dbReference>
<gene>
    <name evidence="1" type="ORF">R6Y96_05810</name>
</gene>
<proteinExistence type="predicted"/>
<name>A0AAX4FU41_9EURY</name>
<dbReference type="GeneID" id="85732653"/>
<organism evidence="1 2">
    <name type="scientific">Methanoculleus receptaculi</name>
    <dbReference type="NCBI Taxonomy" id="394967"/>
    <lineage>
        <taxon>Archaea</taxon>
        <taxon>Methanobacteriati</taxon>
        <taxon>Methanobacteriota</taxon>
        <taxon>Stenosarchaea group</taxon>
        <taxon>Methanomicrobia</taxon>
        <taxon>Methanomicrobiales</taxon>
        <taxon>Methanomicrobiaceae</taxon>
        <taxon>Methanoculleus</taxon>
    </lineage>
</organism>
<dbReference type="Proteomes" id="UP001305652">
    <property type="component" value="Chromosome"/>
</dbReference>
<sequence>MKPAILAACLLVMMLIAAPAGAFSAETLEISLNEDGSADITFEYALSWLERIGVFFRIAEPDQELKSALEGATGVPVTVTAAESDRAVFSAQKFAKVNSDEGAVIYSTPEIDLTGAQKILEGYWFAPLIRADFSPDLTVVRFPDGHEERFADQSTIPALSHTVI</sequence>
<dbReference type="KEGG" id="mrc:R6Y96_05810"/>
<reference evidence="1 2" key="1">
    <citation type="submission" date="2023-10" db="EMBL/GenBank/DDBJ databases">
        <title>The complete genome sequence of Methanoculleus receptaculi DSM 18860.</title>
        <authorList>
            <person name="Lai S.-J."/>
            <person name="You Y.-T."/>
            <person name="Chen S.-C."/>
        </authorList>
    </citation>
    <scope>NUCLEOTIDE SEQUENCE [LARGE SCALE GENOMIC DNA]</scope>
    <source>
        <strain evidence="1 2">DSM 18860</strain>
    </source>
</reference>
<keyword evidence="2" id="KW-1185">Reference proteome</keyword>
<accession>A0AAX4FU41</accession>
<evidence type="ECO:0000313" key="1">
    <source>
        <dbReference type="EMBL" id="WOX56839.1"/>
    </source>
</evidence>
<dbReference type="AlphaFoldDB" id="A0AAX4FU41"/>
<dbReference type="RefSeq" id="WP_318620271.1">
    <property type="nucleotide sequence ID" value="NZ_CP137642.1"/>
</dbReference>
<protein>
    <submittedName>
        <fullName evidence="1">Uncharacterized protein</fullName>
    </submittedName>
</protein>